<dbReference type="GO" id="GO:0046872">
    <property type="term" value="F:metal ion binding"/>
    <property type="evidence" value="ECO:0007669"/>
    <property type="project" value="UniProtKB-KW"/>
</dbReference>
<evidence type="ECO:0000256" key="2">
    <source>
        <dbReference type="ARBA" id="ARBA00007749"/>
    </source>
</evidence>
<evidence type="ECO:0000256" key="5">
    <source>
        <dbReference type="ARBA" id="ARBA00022833"/>
    </source>
</evidence>
<gene>
    <name evidence="7" type="ORF">GCM10010873_24150</name>
</gene>
<dbReference type="SUPFAM" id="SSF56281">
    <property type="entry name" value="Metallo-hydrolase/oxidoreductase"/>
    <property type="match status" value="1"/>
</dbReference>
<evidence type="ECO:0000256" key="1">
    <source>
        <dbReference type="ARBA" id="ARBA00001947"/>
    </source>
</evidence>
<comment type="similarity">
    <text evidence="2">Belongs to the metallo-beta-lactamase superfamily.</text>
</comment>
<dbReference type="Pfam" id="PF00753">
    <property type="entry name" value="Lactamase_B"/>
    <property type="match status" value="1"/>
</dbReference>
<evidence type="ECO:0000256" key="3">
    <source>
        <dbReference type="ARBA" id="ARBA00022723"/>
    </source>
</evidence>
<keyword evidence="8" id="KW-1185">Reference proteome</keyword>
<evidence type="ECO:0000313" key="7">
    <source>
        <dbReference type="EMBL" id="GLS87441.1"/>
    </source>
</evidence>
<comment type="cofactor">
    <cofactor evidence="1">
        <name>Zn(2+)</name>
        <dbReference type="ChEBI" id="CHEBI:29105"/>
    </cofactor>
</comment>
<dbReference type="GO" id="GO:0016787">
    <property type="term" value="F:hydrolase activity"/>
    <property type="evidence" value="ECO:0007669"/>
    <property type="project" value="UniProtKB-KW"/>
</dbReference>
<dbReference type="PANTHER" id="PTHR42978:SF2">
    <property type="entry name" value="102 KBASES UNSTABLE REGION: FROM 1 TO 119443"/>
    <property type="match status" value="1"/>
</dbReference>
<protein>
    <submittedName>
        <fullName evidence="7">N-acyl homoserine lactone hydrolase</fullName>
    </submittedName>
</protein>
<comment type="caution">
    <text evidence="7">The sequence shown here is derived from an EMBL/GenBank/DDBJ whole genome shotgun (WGS) entry which is preliminary data.</text>
</comment>
<evidence type="ECO:0000259" key="6">
    <source>
        <dbReference type="SMART" id="SM00849"/>
    </source>
</evidence>
<dbReference type="InterPro" id="IPR036866">
    <property type="entry name" value="RibonucZ/Hydroxyglut_hydro"/>
</dbReference>
<feature type="domain" description="Metallo-beta-lactamase" evidence="6">
    <location>
        <begin position="32"/>
        <end position="236"/>
    </location>
</feature>
<dbReference type="RefSeq" id="WP_284325627.1">
    <property type="nucleotide sequence ID" value="NZ_BSPP01000008.1"/>
</dbReference>
<evidence type="ECO:0000313" key="8">
    <source>
        <dbReference type="Proteomes" id="UP001157355"/>
    </source>
</evidence>
<dbReference type="CDD" id="cd07729">
    <property type="entry name" value="AHL_lactonase_MBL-fold"/>
    <property type="match status" value="1"/>
</dbReference>
<name>A0AA37X4F4_9RHOB</name>
<dbReference type="SMART" id="SM00849">
    <property type="entry name" value="Lactamase_B"/>
    <property type="match status" value="1"/>
</dbReference>
<dbReference type="EMBL" id="BSPP01000008">
    <property type="protein sequence ID" value="GLS87441.1"/>
    <property type="molecule type" value="Genomic_DNA"/>
</dbReference>
<accession>A0AA37X4F4</accession>
<dbReference type="PANTHER" id="PTHR42978">
    <property type="entry name" value="QUORUM-QUENCHING LACTONASE YTNP-RELATED-RELATED"/>
    <property type="match status" value="1"/>
</dbReference>
<dbReference type="AlphaFoldDB" id="A0AA37X4F4"/>
<keyword evidence="3" id="KW-0479">Metal-binding</keyword>
<dbReference type="Gene3D" id="3.60.15.10">
    <property type="entry name" value="Ribonuclease Z/Hydroxyacylglutathione hydrolase-like"/>
    <property type="match status" value="1"/>
</dbReference>
<evidence type="ECO:0000256" key="4">
    <source>
        <dbReference type="ARBA" id="ARBA00022801"/>
    </source>
</evidence>
<keyword evidence="4 7" id="KW-0378">Hydrolase</keyword>
<proteinExistence type="inferred from homology"/>
<dbReference type="InterPro" id="IPR001279">
    <property type="entry name" value="Metallo-B-lactamas"/>
</dbReference>
<organism evidence="7 8">
    <name type="scientific">Cypionkella aquatica</name>
    <dbReference type="NCBI Taxonomy" id="1756042"/>
    <lineage>
        <taxon>Bacteria</taxon>
        <taxon>Pseudomonadati</taxon>
        <taxon>Pseudomonadota</taxon>
        <taxon>Alphaproteobacteria</taxon>
        <taxon>Rhodobacterales</taxon>
        <taxon>Paracoccaceae</taxon>
        <taxon>Cypionkella</taxon>
    </lineage>
</organism>
<keyword evidence="5" id="KW-0862">Zinc</keyword>
<dbReference type="InterPro" id="IPR051013">
    <property type="entry name" value="MBL_superfamily_lactonases"/>
</dbReference>
<sequence length="252" mass="27599">MMDEILLKGKPIRLAVLDYGLFEVHSGPRTIGICGFAVQTDAGEVVLIDTGFPEKYVDDAEAATLEDGLGSFGRVLRITPENTPHAQLAKLGLSTADVTLMIQSHTHIDHVGHMDGFPGVPILIAKAERDLPRPLYWSGKQAMEWPLRDYHLVTQDFSLAPGFEVLLCPGHAPGQLAFMVKLPDTGWVLLTSDAISRAAEIDEGFAGSWNVPLAISHGARIMSLAQQRDALVIYGHSPQQWPDLRKAPDWFT</sequence>
<reference evidence="7 8" key="1">
    <citation type="journal article" date="2014" name="Int. J. Syst. Evol. Microbiol.">
        <title>Complete genome sequence of Corynebacterium casei LMG S-19264T (=DSM 44701T), isolated from a smear-ripened cheese.</title>
        <authorList>
            <consortium name="US DOE Joint Genome Institute (JGI-PGF)"/>
            <person name="Walter F."/>
            <person name="Albersmeier A."/>
            <person name="Kalinowski J."/>
            <person name="Ruckert C."/>
        </authorList>
    </citation>
    <scope>NUCLEOTIDE SEQUENCE [LARGE SCALE GENOMIC DNA]</scope>
    <source>
        <strain evidence="7 8">NBRC 111766</strain>
    </source>
</reference>
<dbReference type="Proteomes" id="UP001157355">
    <property type="component" value="Unassembled WGS sequence"/>
</dbReference>